<evidence type="ECO:0000313" key="8">
    <source>
        <dbReference type="EMBL" id="SHH86009.1"/>
    </source>
</evidence>
<evidence type="ECO:0000256" key="4">
    <source>
        <dbReference type="ARBA" id="ARBA00023125"/>
    </source>
</evidence>
<dbReference type="PANTHER" id="PTHR43133">
    <property type="entry name" value="RNA POLYMERASE ECF-TYPE SIGMA FACTO"/>
    <property type="match status" value="1"/>
</dbReference>
<keyword evidence="2" id="KW-0805">Transcription regulation</keyword>
<accession>A0A1M5WEL9</accession>
<gene>
    <name evidence="8" type="ORF">SAMN02745207_02847</name>
</gene>
<dbReference type="AlphaFoldDB" id="A0A1M5WEL9"/>
<dbReference type="NCBIfam" id="TIGR02937">
    <property type="entry name" value="sigma70-ECF"/>
    <property type="match status" value="1"/>
</dbReference>
<dbReference type="SUPFAM" id="SSF88659">
    <property type="entry name" value="Sigma3 and sigma4 domains of RNA polymerase sigma factors"/>
    <property type="match status" value="1"/>
</dbReference>
<evidence type="ECO:0000259" key="6">
    <source>
        <dbReference type="Pfam" id="PF04542"/>
    </source>
</evidence>
<evidence type="ECO:0000256" key="5">
    <source>
        <dbReference type="ARBA" id="ARBA00023163"/>
    </source>
</evidence>
<feature type="domain" description="RNA polymerase sigma-70 region 2" evidence="6">
    <location>
        <begin position="11"/>
        <end position="76"/>
    </location>
</feature>
<dbReference type="PANTHER" id="PTHR43133:SF51">
    <property type="entry name" value="RNA POLYMERASE SIGMA FACTOR"/>
    <property type="match status" value="1"/>
</dbReference>
<comment type="similarity">
    <text evidence="1">Belongs to the sigma-70 factor family. ECF subfamily.</text>
</comment>
<dbReference type="SUPFAM" id="SSF88946">
    <property type="entry name" value="Sigma2 domain of RNA polymerase sigma factors"/>
    <property type="match status" value="1"/>
</dbReference>
<dbReference type="Gene3D" id="1.10.10.10">
    <property type="entry name" value="Winged helix-like DNA-binding domain superfamily/Winged helix DNA-binding domain"/>
    <property type="match status" value="1"/>
</dbReference>
<keyword evidence="9" id="KW-1185">Reference proteome</keyword>
<name>A0A1M5WEL9_9CLOT</name>
<keyword evidence="5" id="KW-0804">Transcription</keyword>
<evidence type="ECO:0000256" key="2">
    <source>
        <dbReference type="ARBA" id="ARBA00023015"/>
    </source>
</evidence>
<evidence type="ECO:0000256" key="3">
    <source>
        <dbReference type="ARBA" id="ARBA00023082"/>
    </source>
</evidence>
<dbReference type="RefSeq" id="WP_073339079.1">
    <property type="nucleotide sequence ID" value="NZ_FQXM01000017.1"/>
</dbReference>
<evidence type="ECO:0000259" key="7">
    <source>
        <dbReference type="Pfam" id="PF04545"/>
    </source>
</evidence>
<dbReference type="GO" id="GO:0003677">
    <property type="term" value="F:DNA binding"/>
    <property type="evidence" value="ECO:0007669"/>
    <property type="project" value="UniProtKB-KW"/>
</dbReference>
<dbReference type="InterPro" id="IPR013324">
    <property type="entry name" value="RNA_pol_sigma_r3/r4-like"/>
</dbReference>
<keyword evidence="4" id="KW-0238">DNA-binding</keyword>
<dbReference type="Gene3D" id="1.10.1740.10">
    <property type="match status" value="1"/>
</dbReference>
<dbReference type="GO" id="GO:0016987">
    <property type="term" value="F:sigma factor activity"/>
    <property type="evidence" value="ECO:0007669"/>
    <property type="project" value="UniProtKB-KW"/>
</dbReference>
<reference evidence="8 9" key="1">
    <citation type="submission" date="2016-11" db="EMBL/GenBank/DDBJ databases">
        <authorList>
            <person name="Jaros S."/>
            <person name="Januszkiewicz K."/>
            <person name="Wedrychowicz H."/>
        </authorList>
    </citation>
    <scope>NUCLEOTIDE SEQUENCE [LARGE SCALE GENOMIC DNA]</scope>
    <source>
        <strain evidence="8 9">DSM 8605</strain>
    </source>
</reference>
<dbReference type="InterPro" id="IPR036388">
    <property type="entry name" value="WH-like_DNA-bd_sf"/>
</dbReference>
<dbReference type="InterPro" id="IPR007627">
    <property type="entry name" value="RNA_pol_sigma70_r2"/>
</dbReference>
<evidence type="ECO:0000256" key="1">
    <source>
        <dbReference type="ARBA" id="ARBA00010641"/>
    </source>
</evidence>
<dbReference type="OrthoDB" id="9782703at2"/>
<keyword evidence="3" id="KW-0731">Sigma factor</keyword>
<dbReference type="Proteomes" id="UP000184447">
    <property type="component" value="Unassembled WGS sequence"/>
</dbReference>
<dbReference type="InterPro" id="IPR014284">
    <property type="entry name" value="RNA_pol_sigma-70_dom"/>
</dbReference>
<protein>
    <submittedName>
        <fullName evidence="8">RNA polymerase sigma-70 factor, ECF subfamily</fullName>
    </submittedName>
</protein>
<dbReference type="EMBL" id="FQXM01000017">
    <property type="protein sequence ID" value="SHH86009.1"/>
    <property type="molecule type" value="Genomic_DNA"/>
</dbReference>
<dbReference type="STRING" id="1121316.SAMN02745207_02847"/>
<evidence type="ECO:0000313" key="9">
    <source>
        <dbReference type="Proteomes" id="UP000184447"/>
    </source>
</evidence>
<dbReference type="Pfam" id="PF04542">
    <property type="entry name" value="Sigma70_r2"/>
    <property type="match status" value="1"/>
</dbReference>
<proteinExistence type="inferred from homology"/>
<dbReference type="Pfam" id="PF04545">
    <property type="entry name" value="Sigma70_r4"/>
    <property type="match status" value="1"/>
</dbReference>
<sequence>MDKKEFTQSIEAMKIQLYKTAYLYLGNETSAMEAVDETIFKAFKALKKLRQPQFFNTWITRILINECKKELKRLKRMSPRENLPIEKYDEVSYDQLPLKEAIAKLSEELRCVVILRYFSGYTLSETAKSLDIPQGTVVTRQRRALNLLKLELSEVE</sequence>
<dbReference type="InterPro" id="IPR007630">
    <property type="entry name" value="RNA_pol_sigma70_r4"/>
</dbReference>
<organism evidence="8 9">
    <name type="scientific">Clostridium grantii DSM 8605</name>
    <dbReference type="NCBI Taxonomy" id="1121316"/>
    <lineage>
        <taxon>Bacteria</taxon>
        <taxon>Bacillati</taxon>
        <taxon>Bacillota</taxon>
        <taxon>Clostridia</taxon>
        <taxon>Eubacteriales</taxon>
        <taxon>Clostridiaceae</taxon>
        <taxon>Clostridium</taxon>
    </lineage>
</organism>
<dbReference type="InterPro" id="IPR039425">
    <property type="entry name" value="RNA_pol_sigma-70-like"/>
</dbReference>
<dbReference type="GO" id="GO:0006352">
    <property type="term" value="P:DNA-templated transcription initiation"/>
    <property type="evidence" value="ECO:0007669"/>
    <property type="project" value="InterPro"/>
</dbReference>
<dbReference type="CDD" id="cd06171">
    <property type="entry name" value="Sigma70_r4"/>
    <property type="match status" value="1"/>
</dbReference>
<dbReference type="InterPro" id="IPR013325">
    <property type="entry name" value="RNA_pol_sigma_r2"/>
</dbReference>
<feature type="domain" description="RNA polymerase sigma-70 region 4" evidence="7">
    <location>
        <begin position="101"/>
        <end position="149"/>
    </location>
</feature>